<proteinExistence type="predicted"/>
<reference evidence="1" key="1">
    <citation type="submission" date="2018-05" db="EMBL/GenBank/DDBJ databases">
        <authorList>
            <person name="Lanie J.A."/>
            <person name="Ng W.-L."/>
            <person name="Kazmierczak K.M."/>
            <person name="Andrzejewski T.M."/>
            <person name="Davidsen T.M."/>
            <person name="Wayne K.J."/>
            <person name="Tettelin H."/>
            <person name="Glass J.I."/>
            <person name="Rusch D."/>
            <person name="Podicherti R."/>
            <person name="Tsui H.-C.T."/>
            <person name="Winkler M.E."/>
        </authorList>
    </citation>
    <scope>NUCLEOTIDE SEQUENCE</scope>
</reference>
<name>A0A381P7H3_9ZZZZ</name>
<gene>
    <name evidence="1" type="ORF">METZ01_LOCUS15740</name>
</gene>
<dbReference type="EMBL" id="UINC01000895">
    <property type="protein sequence ID" value="SUZ62886.1"/>
    <property type="molecule type" value="Genomic_DNA"/>
</dbReference>
<evidence type="ECO:0000313" key="1">
    <source>
        <dbReference type="EMBL" id="SUZ62886.1"/>
    </source>
</evidence>
<sequence length="124" mass="13705">MSRSHRGRFIAITNNQWSDLRALASQHGWEPCGTIDPGLGLEELKSFENSGWAGGYDYPSFQKTTEVDAYSLSDSLASALQHYVESDKLLESEFSVLSQEIVGQVKEFCALGSFRILPDSNGLL</sequence>
<accession>A0A381P7H3</accession>
<protein>
    <submittedName>
        <fullName evidence="1">Uncharacterized protein</fullName>
    </submittedName>
</protein>
<organism evidence="1">
    <name type="scientific">marine metagenome</name>
    <dbReference type="NCBI Taxonomy" id="408172"/>
    <lineage>
        <taxon>unclassified sequences</taxon>
        <taxon>metagenomes</taxon>
        <taxon>ecological metagenomes</taxon>
    </lineage>
</organism>
<dbReference type="AlphaFoldDB" id="A0A381P7H3"/>